<dbReference type="GeneID" id="113518442"/>
<dbReference type="KEGG" id="gmw:113518442"/>
<evidence type="ECO:0000313" key="3">
    <source>
        <dbReference type="Proteomes" id="UP001652740"/>
    </source>
</evidence>
<keyword evidence="3" id="KW-1185">Reference proteome</keyword>
<evidence type="ECO:0000256" key="1">
    <source>
        <dbReference type="SAM" id="MobiDB-lite"/>
    </source>
</evidence>
<organism evidence="3 4">
    <name type="scientific">Galleria mellonella</name>
    <name type="common">Greater wax moth</name>
    <dbReference type="NCBI Taxonomy" id="7137"/>
    <lineage>
        <taxon>Eukaryota</taxon>
        <taxon>Metazoa</taxon>
        <taxon>Ecdysozoa</taxon>
        <taxon>Arthropoda</taxon>
        <taxon>Hexapoda</taxon>
        <taxon>Insecta</taxon>
        <taxon>Pterygota</taxon>
        <taxon>Neoptera</taxon>
        <taxon>Endopterygota</taxon>
        <taxon>Lepidoptera</taxon>
        <taxon>Glossata</taxon>
        <taxon>Ditrysia</taxon>
        <taxon>Pyraloidea</taxon>
        <taxon>Pyralidae</taxon>
        <taxon>Galleriinae</taxon>
        <taxon>Galleria</taxon>
    </lineage>
</organism>
<evidence type="ECO:0000256" key="2">
    <source>
        <dbReference type="SAM" id="SignalP"/>
    </source>
</evidence>
<dbReference type="InParanoid" id="A0A6J1WTT8"/>
<feature type="region of interest" description="Disordered" evidence="1">
    <location>
        <begin position="81"/>
        <end position="105"/>
    </location>
</feature>
<feature type="signal peptide" evidence="2">
    <location>
        <begin position="1"/>
        <end position="16"/>
    </location>
</feature>
<accession>A0A6J1WTT8</accession>
<dbReference type="AlphaFoldDB" id="A0A6J1WTT8"/>
<name>A0A6J1WTT8_GALME</name>
<gene>
    <name evidence="4" type="primary">LOC113518442</name>
</gene>
<feature type="chain" id="PRO_5045782136" evidence="2">
    <location>
        <begin position="17"/>
        <end position="105"/>
    </location>
</feature>
<protein>
    <submittedName>
        <fullName evidence="4">Uncharacterized protein LOC113518442</fullName>
    </submittedName>
</protein>
<feature type="compositionally biased region" description="Basic and acidic residues" evidence="1">
    <location>
        <begin position="82"/>
        <end position="105"/>
    </location>
</feature>
<dbReference type="RefSeq" id="XP_026759164.2">
    <property type="nucleotide sequence ID" value="XM_026903363.3"/>
</dbReference>
<reference evidence="4" key="1">
    <citation type="submission" date="2025-08" db="UniProtKB">
        <authorList>
            <consortium name="RefSeq"/>
        </authorList>
    </citation>
    <scope>IDENTIFICATION</scope>
    <source>
        <tissue evidence="4">Whole larvae</tissue>
    </source>
</reference>
<sequence>MKHLIFLIFLAQYVYGKETVYYAAKGGDLFDLIRGIPPKNGALELSKVDKNTQDTLPDGIYYIPPEDEVFASEPHLLTLDVNAKKPVDNDKKPVSTADEHNNHDS</sequence>
<dbReference type="Proteomes" id="UP001652740">
    <property type="component" value="Unplaced"/>
</dbReference>
<keyword evidence="2" id="KW-0732">Signal</keyword>
<proteinExistence type="predicted"/>
<evidence type="ECO:0000313" key="4">
    <source>
        <dbReference type="RefSeq" id="XP_026759164.2"/>
    </source>
</evidence>